<name>A0A923KSL6_9BURK</name>
<organism evidence="2 3">
    <name type="scientific">Undibacterium nitidum</name>
    <dbReference type="NCBI Taxonomy" id="2762298"/>
    <lineage>
        <taxon>Bacteria</taxon>
        <taxon>Pseudomonadati</taxon>
        <taxon>Pseudomonadota</taxon>
        <taxon>Betaproteobacteria</taxon>
        <taxon>Burkholderiales</taxon>
        <taxon>Oxalobacteraceae</taxon>
        <taxon>Undibacterium</taxon>
    </lineage>
</organism>
<dbReference type="InterPro" id="IPR010281">
    <property type="entry name" value="DUF885"/>
</dbReference>
<dbReference type="EMBL" id="JACOFZ010000001">
    <property type="protein sequence ID" value="MBC3880634.1"/>
    <property type="molecule type" value="Genomic_DNA"/>
</dbReference>
<reference evidence="2" key="1">
    <citation type="submission" date="2020-08" db="EMBL/GenBank/DDBJ databases">
        <title>Novel species isolated from subtropical streams in China.</title>
        <authorList>
            <person name="Lu H."/>
        </authorList>
    </citation>
    <scope>NUCLEOTIDE SEQUENCE</scope>
    <source>
        <strain evidence="2">LX22W</strain>
    </source>
</reference>
<dbReference type="Pfam" id="PF05960">
    <property type="entry name" value="DUF885"/>
    <property type="match status" value="1"/>
</dbReference>
<dbReference type="PANTHER" id="PTHR33361:SF2">
    <property type="entry name" value="DUF885 DOMAIN-CONTAINING PROTEIN"/>
    <property type="match status" value="1"/>
</dbReference>
<evidence type="ECO:0000313" key="3">
    <source>
        <dbReference type="Proteomes" id="UP000627446"/>
    </source>
</evidence>
<evidence type="ECO:0000313" key="2">
    <source>
        <dbReference type="EMBL" id="MBC3880634.1"/>
    </source>
</evidence>
<proteinExistence type="predicted"/>
<dbReference type="Proteomes" id="UP000627446">
    <property type="component" value="Unassembled WGS sequence"/>
</dbReference>
<gene>
    <name evidence="2" type="ORF">H8K36_04560</name>
</gene>
<evidence type="ECO:0000256" key="1">
    <source>
        <dbReference type="SAM" id="SignalP"/>
    </source>
</evidence>
<dbReference type="AlphaFoldDB" id="A0A923KSL6"/>
<keyword evidence="1" id="KW-0732">Signal</keyword>
<protein>
    <submittedName>
        <fullName evidence="2">DUF885 domain-containing protein</fullName>
    </submittedName>
</protein>
<sequence length="447" mass="51564">MKNTLTGFTVCVALSMSSVSFANDVGRIDQYLSKYSKNFKALGQGGDVEFAYQKQIEKIIQEKNQEAQIRFLENLKRDKQQFTMGGKLEEATECQKAQLAMIDYETQFLSEKLATAKAYRQLGKKAVLSDKGLANSSMGKEWYRLLRKAWLSSDISPEDLIKMGNVELDRALAHYHRLQKNMGYEGRDAEFYAYLNSSTFQYPEDTTPQADYEQRQAIVYQNIGKLFLPNCVQAPMIRASNRGMSFPVDGYYLPEEGAFYFNKAKSHYDRRSLDWLLLHESTPGHHFQNRYAVKQAACTTTIPHSFYAAYVEGWAAYVEEYGHELGLYQTDADELGAVEWNLVRSIRVILDVGINHFDWSEQQAKDFWQSKLPMLPSLADREISRVRNWPVQAITYKLGAVKFRELREQQKKRLGPQFDIRQFHHDVLKYGPLPIDVLDQIMAATQH</sequence>
<feature type="chain" id="PRO_5037162432" evidence="1">
    <location>
        <begin position="23"/>
        <end position="447"/>
    </location>
</feature>
<feature type="signal peptide" evidence="1">
    <location>
        <begin position="1"/>
        <end position="22"/>
    </location>
</feature>
<comment type="caution">
    <text evidence="2">The sequence shown here is derived from an EMBL/GenBank/DDBJ whole genome shotgun (WGS) entry which is preliminary data.</text>
</comment>
<dbReference type="PANTHER" id="PTHR33361">
    <property type="entry name" value="GLR0591 PROTEIN"/>
    <property type="match status" value="1"/>
</dbReference>
<accession>A0A923KSL6</accession>
<dbReference type="RefSeq" id="WP_186914877.1">
    <property type="nucleotide sequence ID" value="NZ_JACOFZ010000001.1"/>
</dbReference>
<keyword evidence="3" id="KW-1185">Reference proteome</keyword>